<keyword evidence="3" id="KW-1185">Reference proteome</keyword>
<evidence type="ECO:0000256" key="1">
    <source>
        <dbReference type="SAM" id="MobiDB-lite"/>
    </source>
</evidence>
<comment type="caution">
    <text evidence="2">The sequence shown here is derived from an EMBL/GenBank/DDBJ whole genome shotgun (WGS) entry which is preliminary data.</text>
</comment>
<protein>
    <submittedName>
        <fullName evidence="2">Uncharacterized protein</fullName>
    </submittedName>
</protein>
<organism evidence="2 3">
    <name type="scientific">Paraburkholderia polaris</name>
    <dbReference type="NCBI Taxonomy" id="2728848"/>
    <lineage>
        <taxon>Bacteria</taxon>
        <taxon>Pseudomonadati</taxon>
        <taxon>Pseudomonadota</taxon>
        <taxon>Betaproteobacteria</taxon>
        <taxon>Burkholderiales</taxon>
        <taxon>Burkholderiaceae</taxon>
        <taxon>Paraburkholderia</taxon>
    </lineage>
</organism>
<dbReference type="EMBL" id="JABBGJ010000085">
    <property type="protein sequence ID" value="NMM04373.1"/>
    <property type="molecule type" value="Genomic_DNA"/>
</dbReference>
<proteinExistence type="predicted"/>
<dbReference type="AlphaFoldDB" id="A0A848ITF8"/>
<dbReference type="RefSeq" id="WP_169491116.1">
    <property type="nucleotide sequence ID" value="NZ_JABBGJ010000085.1"/>
</dbReference>
<dbReference type="Proteomes" id="UP000544134">
    <property type="component" value="Unassembled WGS sequence"/>
</dbReference>
<sequence>MDNQYLKLFRGRVLDWFHIVMKFQAAQHSVFGSKMIDSMDQDSVGGRNHPREVAGMARAARQWGGSGTGPMVAGEGGIMPTWNAGSRSGTTSPADKANR</sequence>
<evidence type="ECO:0000313" key="3">
    <source>
        <dbReference type="Proteomes" id="UP000544134"/>
    </source>
</evidence>
<accession>A0A848ITF8</accession>
<name>A0A848ITF8_9BURK</name>
<reference evidence="2 3" key="1">
    <citation type="submission" date="2020-04" db="EMBL/GenBank/DDBJ databases">
        <title>Paraburkholderia sp. RP-4-7 isolated from soil.</title>
        <authorList>
            <person name="Dahal R.H."/>
        </authorList>
    </citation>
    <scope>NUCLEOTIDE SEQUENCE [LARGE SCALE GENOMIC DNA]</scope>
    <source>
        <strain evidence="2 3">RP-4-7</strain>
    </source>
</reference>
<feature type="compositionally biased region" description="Polar residues" evidence="1">
    <location>
        <begin position="83"/>
        <end position="93"/>
    </location>
</feature>
<gene>
    <name evidence="2" type="ORF">HHL24_41850</name>
</gene>
<evidence type="ECO:0000313" key="2">
    <source>
        <dbReference type="EMBL" id="NMM04373.1"/>
    </source>
</evidence>
<feature type="region of interest" description="Disordered" evidence="1">
    <location>
        <begin position="61"/>
        <end position="99"/>
    </location>
</feature>